<dbReference type="InterPro" id="IPR015813">
    <property type="entry name" value="Pyrv/PenolPyrv_kinase-like_dom"/>
</dbReference>
<dbReference type="InterPro" id="IPR040442">
    <property type="entry name" value="Pyrv_kinase-like_dom_sf"/>
</dbReference>
<dbReference type="PANTHER" id="PTHR42905:SF16">
    <property type="entry name" value="CARBOXYPHOSPHONOENOLPYRUVATE PHOSPHONOMUTASE-LIKE PROTEIN (AFU_ORTHOLOGUE AFUA_5G07230)"/>
    <property type="match status" value="1"/>
</dbReference>
<dbReference type="GO" id="GO:0016829">
    <property type="term" value="F:lyase activity"/>
    <property type="evidence" value="ECO:0007669"/>
    <property type="project" value="UniProtKB-KW"/>
</dbReference>
<name>A0A345SXB0_9ACTN</name>
<dbReference type="Gene3D" id="6.10.250.2750">
    <property type="match status" value="1"/>
</dbReference>
<gene>
    <name evidence="1" type="ORF">C7M71_013885</name>
</gene>
<dbReference type="Proteomes" id="UP000249340">
    <property type="component" value="Chromosome"/>
</dbReference>
<sequence>MTSSLHDSAVLLRSLHVPGRPLILPNAWDVATARLAEDAGASAIATTSAGAAWALGAADGDRLDRDRALDLVARIAAAVEVPVTADIESGYADEPDGVGETVRGVLAAGAVGINLEDARYDDDAPLRAPAKQAERIAAARAAADAAGVPLYLNARIDTYLRQVGDPATRLRDTLDRAAVYLAAGADGVFVPGVLDPEVLSALVAGVDAPLNVLVGPGAPAVPALAALGVARVSAGSSIAVAAYALAARSARELLTDGTTTSLTGDLGYADLNALLARP</sequence>
<dbReference type="PANTHER" id="PTHR42905">
    <property type="entry name" value="PHOSPHOENOLPYRUVATE CARBOXYLASE"/>
    <property type="match status" value="1"/>
</dbReference>
<dbReference type="Pfam" id="PF13714">
    <property type="entry name" value="PEP_mutase"/>
    <property type="match status" value="1"/>
</dbReference>
<proteinExistence type="predicted"/>
<dbReference type="EMBL" id="CP031264">
    <property type="protein sequence ID" value="AXI78365.1"/>
    <property type="molecule type" value="Genomic_DNA"/>
</dbReference>
<keyword evidence="1" id="KW-0456">Lyase</keyword>
<dbReference type="KEGG" id="stri:C7M71_013885"/>
<dbReference type="AlphaFoldDB" id="A0A345SXB0"/>
<dbReference type="InterPro" id="IPR039556">
    <property type="entry name" value="ICL/PEPM"/>
</dbReference>
<evidence type="ECO:0000313" key="1">
    <source>
        <dbReference type="EMBL" id="AXI78365.1"/>
    </source>
</evidence>
<organism evidence="1 2">
    <name type="scientific">Peterkaempfera bronchialis</name>
    <dbReference type="NCBI Taxonomy" id="2126346"/>
    <lineage>
        <taxon>Bacteria</taxon>
        <taxon>Bacillati</taxon>
        <taxon>Actinomycetota</taxon>
        <taxon>Actinomycetes</taxon>
        <taxon>Kitasatosporales</taxon>
        <taxon>Streptomycetaceae</taxon>
        <taxon>Peterkaempfera</taxon>
    </lineage>
</organism>
<dbReference type="CDD" id="cd00377">
    <property type="entry name" value="ICL_PEPM"/>
    <property type="match status" value="1"/>
</dbReference>
<dbReference type="OrthoDB" id="9780430at2"/>
<dbReference type="RefSeq" id="WP_111491770.1">
    <property type="nucleotide sequence ID" value="NZ_CP031264.1"/>
</dbReference>
<dbReference type="Gene3D" id="3.20.20.60">
    <property type="entry name" value="Phosphoenolpyruvate-binding domains"/>
    <property type="match status" value="1"/>
</dbReference>
<dbReference type="SUPFAM" id="SSF51621">
    <property type="entry name" value="Phosphoenolpyruvate/pyruvate domain"/>
    <property type="match status" value="1"/>
</dbReference>
<evidence type="ECO:0000313" key="2">
    <source>
        <dbReference type="Proteomes" id="UP000249340"/>
    </source>
</evidence>
<accession>A0A345SXB0</accession>
<protein>
    <submittedName>
        <fullName evidence="1">Isocitrate lyase/phosphoenolpyruvate mutase family protein</fullName>
    </submittedName>
</protein>
<keyword evidence="2" id="KW-1185">Reference proteome</keyword>
<reference evidence="2" key="1">
    <citation type="submission" date="2018-07" db="EMBL/GenBank/DDBJ databases">
        <title>Streptacidiphilus bronchialis DSM 106435 chromosome.</title>
        <authorList>
            <person name="Batra D."/>
            <person name="Gulvik C.A."/>
        </authorList>
    </citation>
    <scope>NUCLEOTIDE SEQUENCE [LARGE SCALE GENOMIC DNA]</scope>
    <source>
        <strain evidence="2">DSM 106435</strain>
    </source>
</reference>
<keyword evidence="1" id="KW-0670">Pyruvate</keyword>